<gene>
    <name evidence="1" type="ORF">AYI69_g9589</name>
</gene>
<sequence>MPDRPISISPYRS</sequence>
<accession>A0A1R1XBP9</accession>
<reference evidence="2" key="1">
    <citation type="submission" date="2017-01" db="EMBL/GenBank/DDBJ databases">
        <authorList>
            <person name="Wang Y."/>
            <person name="White M."/>
            <person name="Kvist S."/>
            <person name="Moncalvo J.-M."/>
        </authorList>
    </citation>
    <scope>NUCLEOTIDE SEQUENCE [LARGE SCALE GENOMIC DNA]</scope>
    <source>
        <strain evidence="2">ID-206-W2</strain>
    </source>
</reference>
<comment type="caution">
    <text evidence="1">The sequence shown here is derived from an EMBL/GenBank/DDBJ whole genome shotgun (WGS) entry which is preliminary data.</text>
</comment>
<name>A0A1R1XBP9_9FUNG</name>
<evidence type="ECO:0000313" key="2">
    <source>
        <dbReference type="Proteomes" id="UP000187429"/>
    </source>
</evidence>
<dbReference type="EMBL" id="LSSM01005738">
    <property type="protein sequence ID" value="OMJ12036.1"/>
    <property type="molecule type" value="Genomic_DNA"/>
</dbReference>
<keyword evidence="2" id="KW-1185">Reference proteome</keyword>
<protein>
    <submittedName>
        <fullName evidence="1">Uncharacterized protein</fullName>
    </submittedName>
</protein>
<dbReference type="Proteomes" id="UP000187429">
    <property type="component" value="Unassembled WGS sequence"/>
</dbReference>
<evidence type="ECO:0000313" key="1">
    <source>
        <dbReference type="EMBL" id="OMJ12036.1"/>
    </source>
</evidence>
<feature type="non-terminal residue" evidence="1">
    <location>
        <position position="13"/>
    </location>
</feature>
<proteinExistence type="predicted"/>
<organism evidence="1 2">
    <name type="scientific">Smittium culicis</name>
    <dbReference type="NCBI Taxonomy" id="133412"/>
    <lineage>
        <taxon>Eukaryota</taxon>
        <taxon>Fungi</taxon>
        <taxon>Fungi incertae sedis</taxon>
        <taxon>Zoopagomycota</taxon>
        <taxon>Kickxellomycotina</taxon>
        <taxon>Harpellomycetes</taxon>
        <taxon>Harpellales</taxon>
        <taxon>Legeriomycetaceae</taxon>
        <taxon>Smittium</taxon>
    </lineage>
</organism>